<name>A0ABS1EFH2_9BURK</name>
<evidence type="ECO:0000313" key="1">
    <source>
        <dbReference type="EMBL" id="MBK1780550.1"/>
    </source>
</evidence>
<dbReference type="RefSeq" id="WP_200234540.1">
    <property type="nucleotide sequence ID" value="NZ_JAENGP010000004.1"/>
</dbReference>
<sequence length="106" mass="11660">MPQDWYDTARQLIPGAIGSAGALFFIRGGWKRKAGLTILGSVAAFYGGAYVSQTWGIPEGLAGFMIGLFSMSIVDKSVEEWYSLSIGKLISDVVRSRFGKRRYDDE</sequence>
<evidence type="ECO:0008006" key="3">
    <source>
        <dbReference type="Google" id="ProtNLM"/>
    </source>
</evidence>
<proteinExistence type="predicted"/>
<keyword evidence="2" id="KW-1185">Reference proteome</keyword>
<comment type="caution">
    <text evidence="1">The sequence shown here is derived from an EMBL/GenBank/DDBJ whole genome shotgun (WGS) entry which is preliminary data.</text>
</comment>
<evidence type="ECO:0000313" key="2">
    <source>
        <dbReference type="Proteomes" id="UP000635316"/>
    </source>
</evidence>
<dbReference type="EMBL" id="JAENGP010000004">
    <property type="protein sequence ID" value="MBK1780550.1"/>
    <property type="molecule type" value="Genomic_DNA"/>
</dbReference>
<reference evidence="1 2" key="1">
    <citation type="submission" date="2020-12" db="EMBL/GenBank/DDBJ databases">
        <authorList>
            <person name="Lu T."/>
            <person name="Wang Q."/>
            <person name="Han X."/>
        </authorList>
    </citation>
    <scope>NUCLEOTIDE SEQUENCE [LARGE SCALE GENOMIC DNA]</scope>
    <source>
        <strain evidence="1 2">WQ 585</strain>
    </source>
</reference>
<dbReference type="Proteomes" id="UP000635316">
    <property type="component" value="Unassembled WGS sequence"/>
</dbReference>
<organism evidence="1 2">
    <name type="scientific">Advenella mandrilli</name>
    <dbReference type="NCBI Taxonomy" id="2800330"/>
    <lineage>
        <taxon>Bacteria</taxon>
        <taxon>Pseudomonadati</taxon>
        <taxon>Pseudomonadota</taxon>
        <taxon>Betaproteobacteria</taxon>
        <taxon>Burkholderiales</taxon>
        <taxon>Alcaligenaceae</taxon>
    </lineage>
</organism>
<gene>
    <name evidence="1" type="ORF">JHL22_04910</name>
</gene>
<accession>A0ABS1EFH2</accession>
<protein>
    <recommendedName>
        <fullName evidence="3">Holin</fullName>
    </recommendedName>
</protein>